<dbReference type="SUPFAM" id="SSF55048">
    <property type="entry name" value="Probable ACP-binding domain of malonyl-CoA ACP transacylase"/>
    <property type="match status" value="1"/>
</dbReference>
<dbReference type="InterPro" id="IPR016035">
    <property type="entry name" value="Acyl_Trfase/lysoPLipase"/>
</dbReference>
<evidence type="ECO:0000313" key="17">
    <source>
        <dbReference type="EMBL" id="OQO94677.1"/>
    </source>
</evidence>
<dbReference type="InterPro" id="IPR001227">
    <property type="entry name" value="Ac_transferase_dom_sf"/>
</dbReference>
<accession>A0A1V9AC19</accession>
<evidence type="ECO:0000256" key="11">
    <source>
        <dbReference type="ARBA" id="ARBA00023268"/>
    </source>
</evidence>
<dbReference type="InterPro" id="IPR020806">
    <property type="entry name" value="PKS_PP-bd"/>
</dbReference>
<dbReference type="InterPro" id="IPR014030">
    <property type="entry name" value="Ketoacyl_synth_N"/>
</dbReference>
<dbReference type="PROSITE" id="PS52004">
    <property type="entry name" value="KS3_2"/>
    <property type="match status" value="1"/>
</dbReference>
<keyword evidence="5" id="KW-0596">Phosphopantetheine</keyword>
<dbReference type="InterPro" id="IPR018201">
    <property type="entry name" value="Ketoacyl_synth_AS"/>
</dbReference>
<dbReference type="GO" id="GO:0016874">
    <property type="term" value="F:ligase activity"/>
    <property type="evidence" value="ECO:0007669"/>
    <property type="project" value="UniProtKB-KW"/>
</dbReference>
<dbReference type="Gene3D" id="3.40.47.10">
    <property type="match status" value="1"/>
</dbReference>
<evidence type="ECO:0000256" key="3">
    <source>
        <dbReference type="ARBA" id="ARBA00007380"/>
    </source>
</evidence>
<dbReference type="InterPro" id="IPR010071">
    <property type="entry name" value="AA_adenyl_dom"/>
</dbReference>
<dbReference type="InterPro" id="IPR014031">
    <property type="entry name" value="Ketoacyl_synth_C"/>
</dbReference>
<dbReference type="Gene3D" id="3.30.300.30">
    <property type="match status" value="1"/>
</dbReference>
<dbReference type="InterPro" id="IPR020845">
    <property type="entry name" value="AMP-binding_CS"/>
</dbReference>
<keyword evidence="11" id="KW-0511">Multifunctional enzyme</keyword>
<dbReference type="Pfam" id="PF00550">
    <property type="entry name" value="PP-binding"/>
    <property type="match status" value="2"/>
</dbReference>
<dbReference type="FunFam" id="3.30.559.30:FF:000006">
    <property type="entry name" value="Yersiniabactin polyketide/non-ribosomal peptide synthetase"/>
    <property type="match status" value="1"/>
</dbReference>
<dbReference type="STRING" id="1962155.B1813_00795"/>
<dbReference type="CDD" id="cd00833">
    <property type="entry name" value="PKS"/>
    <property type="match status" value="1"/>
</dbReference>
<dbReference type="Proteomes" id="UP000192591">
    <property type="component" value="Unassembled WGS sequence"/>
</dbReference>
<comment type="caution">
    <text evidence="17">The sequence shown here is derived from an EMBL/GenBank/DDBJ whole genome shotgun (WGS) entry which is preliminary data.</text>
</comment>
<dbReference type="CDD" id="cd12114">
    <property type="entry name" value="A_NRPS_TlmIV_like"/>
    <property type="match status" value="1"/>
</dbReference>
<evidence type="ECO:0000256" key="10">
    <source>
        <dbReference type="ARBA" id="ARBA00023098"/>
    </source>
</evidence>
<dbReference type="SUPFAM" id="SSF56801">
    <property type="entry name" value="Acetyl-CoA synthetase-like"/>
    <property type="match status" value="1"/>
</dbReference>
<feature type="domain" description="Carrier" evidence="15">
    <location>
        <begin position="2014"/>
        <end position="2088"/>
    </location>
</feature>
<dbReference type="Pfam" id="PF02801">
    <property type="entry name" value="Ketoacyl-synt_C"/>
    <property type="match status" value="1"/>
</dbReference>
<dbReference type="GO" id="GO:0004312">
    <property type="term" value="F:fatty acid synthase activity"/>
    <property type="evidence" value="ECO:0007669"/>
    <property type="project" value="TreeGrafter"/>
</dbReference>
<dbReference type="InterPro" id="IPR036736">
    <property type="entry name" value="ACP-like_sf"/>
</dbReference>
<keyword evidence="7" id="KW-0436">Ligase</keyword>
<dbReference type="InterPro" id="IPR023213">
    <property type="entry name" value="CAT-like_dom_sf"/>
</dbReference>
<gene>
    <name evidence="17" type="ORF">B1813_00795</name>
</gene>
<evidence type="ECO:0000256" key="1">
    <source>
        <dbReference type="ARBA" id="ARBA00001957"/>
    </source>
</evidence>
<dbReference type="Gene3D" id="1.10.1200.10">
    <property type="entry name" value="ACP-like"/>
    <property type="match status" value="2"/>
</dbReference>
<dbReference type="FunFam" id="3.30.559.10:FF:000023">
    <property type="entry name" value="Non-ribosomal peptide synthetase"/>
    <property type="match status" value="1"/>
</dbReference>
<dbReference type="Pfam" id="PF00109">
    <property type="entry name" value="ketoacyl-synt"/>
    <property type="match status" value="1"/>
</dbReference>
<dbReference type="Gene3D" id="3.40.50.980">
    <property type="match status" value="2"/>
</dbReference>
<comment type="pathway">
    <text evidence="2">Siderophore biosynthesis; mycobactin biosynthesis.</text>
</comment>
<sequence length="2507" mass="268366">MSEYLAAEGGEPPAVAVIGMAARMPGAPEIDSFWRNLRSGVESVTELDDDTLIANGADPAMLAEHRYVRSVITLAGIEEFDAGFFGFSPRDAAILDPQQRLFLECAWQALEDAAVVPGAGDASIGVYAASTLSGYLLANLLRGRVYDASPDSFQLLVANDKDYLASRVSYQFDLDGPAVAVQTACSSSMVAVHLGAQALLSYECDVALAGGVTVRVPHGNGYLHQEGSIFSADGHCRPFDARATGTAIGSGAGAVVLKRLDDAVADGDRIDAVLLGSAMNNDGASKVGYTAPSVEGQARAVAGALAVAGVSPETVDAVEAHGTGTPLGDPIEVAALTKVFGEGTGRSHPCLLGSVKSNIGHLDSAAGIASFIKAVLQLREGELVPSLNFTEPNPEIDFNRTPFRVATTTTAWKRNGSPRRIGVSSFGFGGTNVHAVLQQAPPRPPEGPRRNVHVLTLSAQGKHALDERASDLAAALRGAHGTEPDPRTDLADVARTLQTGRKDFRHRRIAVIEDTLGAEGAATALAAPDPERVFTRRAPAGQPELCWLLPGQGSQYPGMGAQLYEQEPAFRAVVDDAAEILRPELETDLRELLYPPEDADPERAAEQLRQTSYAQPALFVVQTALATLLWDRGARPDAMLGHSIGEITAAHLAGVLDLPDALRLVALRGRLMQEQPSGAMVAVGLGEDELRRTLPPTLSIAAVNAPELCVVSGPHAAVDAFRDELSETGVHTRGLHTSHAFHSEMMRPAARGVADFLTGVSLRAPHERVVSNRTGDWLTAEQATDPHYWAGQILDPVRFATGFARVSGAAEHPVCLEVGPGHTLTSLVKVCPEGKRTHTATTLRAAGEQGSDTVTLATALGRLWLSGVEVDFAAVDAHAPRRRVSLPGYPMQRRRYWIPAGSPSAGGPLTLDTGVGGDSADSAVDDTEGRVESGLPASGREPRPELDAEFTEPDTELQRRIAGIWQELLGVEPVGLHDPFLELGGHSLLAIKVVQRIEQELKVTIPLRRLVRAGTVGKLAELAAELGAESSDERTGIPQAVAHPEQRYEPFPLTEIQQAQWIGRQGNFQLGNVAAHVYFEVAAGELDLDRLQGAWNAVEQRHPMLHAVLTDAGTQRVLPDVGPYELIVRDLRDHDDAQVAAELDELRERLSHEMRPVDRWPLFDIVVARLPERRHRVFISFDLLIADIGSIRILLRDWGRAYAAERPALAPLGISYRDYVLAASEIRGTELYQRSLEYWRERARRLPPPPQLPLARNPAEFTEPRFGSHGRLLPTDVWQRLVDRGAQHGVTASSILLAAYGVVLGRWTRESRFTVNVTVTNRFEVHPDVEDLVGEFASFDLLPIDLGSGSFAEIADALQEQSWSDLEYRYLNGVEVLRELAREQGGNAGGMPVVFTSTLVQQAESPDESLLGWLGDIVHEAAQTPQVWLDGAAIQVSDGVYLSWLGIDELFPDGLLEQMLDAYAALLRELADSDEPWSRIPEPCLPPRDRELVERANDTGGALPEGLLCDRLGEQIRIRPEAIAVVAPDATLTYGELGAHAGALAHRLRALGVGPGQLVAVSLPKSAAQIAAVLGVHWAGGAYLPVDPELPAQRQDHLVERGRCRVAVVAPDGRTEWPEGVRALDLDLTADPGTAEMPESLARPDDLAYVIFTSGSTGDPKGVAVSHRAALNTCVDICERFDVGADDRVLGLSSLSFDLSVWDVFGLLGAGGTLVLPEPDARRDPQRWLDLVRRHGITVWNSVPALAQMFADHARGAGETTLPLRLALLSGDWIPLDLADRLREVASGCRVISLGGATEAAIWSIHYEIGEIDPAWDSIPYGTPLRNQSFHVLGQRWQECPVHVTGELYIGGAGLADGYFGDGERTAAQFVTHPDTGQRLYRTGDLGRWRPDGTIEFLGREDFQVKVGGYRVELGEIEAAALRHPEVGTAVVTAFGDRHHKRLVGYLIPADGAATDTDALLADVERHLHGELPSYMVPPTLLVVSELPLTGNGKVDRSALPDPAASAEHGEFDAAADALTERLVAMISEVLGVEAVDPARGFLEAGGDSIRAVQLVSRANAEGLDLTLQDLFELPTLRHAAAACQARSGAAVDSTGERLPISADQATRLAASPGARWASVAVEPDVDAELVGRASAWLLARHPALRLRLVEEPEGGIGQTIAPVDDEPPYVPLVDLSALPELRRQHALSAMIEEMAGELDPVRGPVARAALFDLDAHDRRLIWLAHELVADEASWTTMLRDLDAVLADLRSGTEPAPPPVCTAFAEWVRAEGGPTPPTVPEPRASAAIEHTLSEEPVTARAELTGEETEALVYGVAESYRMRLDEACFAALALVLGDAGLPGCAVERDGRDTAAEGAVGPFTVSGAVALAPVSQPGGAGNAAVAAMRAALTDAKSTYRARSAVRGDEPVLLRYLGAASVRPDPRRVPAQPITVTAALVQGRLRLEWAVRAPGWDVADRCRAHAEALVAIAEHCRRPDAGGASGSDFPLAGLDDDELALVLDNIGERS</sequence>
<dbReference type="SMART" id="SM00823">
    <property type="entry name" value="PKS_PP"/>
    <property type="match status" value="2"/>
</dbReference>
<dbReference type="InterPro" id="IPR057737">
    <property type="entry name" value="Condensation_MtbB-like"/>
</dbReference>
<dbReference type="InterPro" id="IPR000873">
    <property type="entry name" value="AMP-dep_synth/lig_dom"/>
</dbReference>
<dbReference type="Pfam" id="PF00501">
    <property type="entry name" value="AMP-binding"/>
    <property type="match status" value="1"/>
</dbReference>
<dbReference type="SMART" id="SM00827">
    <property type="entry name" value="PKS_AT"/>
    <property type="match status" value="1"/>
</dbReference>
<dbReference type="GO" id="GO:0004315">
    <property type="term" value="F:3-oxoacyl-[acyl-carrier-protein] synthase activity"/>
    <property type="evidence" value="ECO:0007669"/>
    <property type="project" value="InterPro"/>
</dbReference>
<dbReference type="PANTHER" id="PTHR43775:SF37">
    <property type="entry name" value="SI:DKEY-61P9.11"/>
    <property type="match status" value="1"/>
</dbReference>
<dbReference type="Pfam" id="PF00698">
    <property type="entry name" value="Acyl_transf_1"/>
    <property type="match status" value="1"/>
</dbReference>
<dbReference type="Gene3D" id="3.30.70.3290">
    <property type="match status" value="1"/>
</dbReference>
<keyword evidence="6" id="KW-0597">Phosphoprotein</keyword>
<evidence type="ECO:0000256" key="13">
    <source>
        <dbReference type="ARBA" id="ARBA00033440"/>
    </source>
</evidence>
<evidence type="ECO:0000259" key="15">
    <source>
        <dbReference type="PROSITE" id="PS50075"/>
    </source>
</evidence>
<dbReference type="InterPro" id="IPR001242">
    <property type="entry name" value="Condensation_dom"/>
</dbReference>
<dbReference type="InterPro" id="IPR025110">
    <property type="entry name" value="AMP-bd_C"/>
</dbReference>
<dbReference type="PANTHER" id="PTHR43775">
    <property type="entry name" value="FATTY ACID SYNTHASE"/>
    <property type="match status" value="1"/>
</dbReference>
<dbReference type="InterPro" id="IPR045851">
    <property type="entry name" value="AMP-bd_C_sf"/>
</dbReference>
<dbReference type="PROSITE" id="PS00455">
    <property type="entry name" value="AMP_BINDING"/>
    <property type="match status" value="1"/>
</dbReference>
<protein>
    <recommendedName>
        <fullName evidence="4">Phenyloxazoline synthase MbtB</fullName>
    </recommendedName>
    <alternativeName>
        <fullName evidence="13">Mycobactin synthetase protein B</fullName>
    </alternativeName>
</protein>
<comment type="similarity">
    <text evidence="3">Belongs to the ATP-dependent AMP-binding enzyme family. MbtB subfamily.</text>
</comment>
<reference evidence="17 18" key="1">
    <citation type="submission" date="2017-02" db="EMBL/GenBank/DDBJ databases">
        <title>Draft genome of Saccharomonospora sp. 154.</title>
        <authorList>
            <person name="Alonso-Carmona G.S."/>
            <person name="De La Haba R."/>
            <person name="Vera-Gargallo B."/>
            <person name="Sandoval-Trujillo A.H."/>
            <person name="Ramirez-Duran N."/>
            <person name="Ventosa A."/>
        </authorList>
    </citation>
    <scope>NUCLEOTIDE SEQUENCE [LARGE SCALE GENOMIC DNA]</scope>
    <source>
        <strain evidence="17 18">LRS4.154</strain>
    </source>
</reference>
<dbReference type="InterPro" id="IPR020841">
    <property type="entry name" value="PKS_Beta-ketoAc_synthase_dom"/>
</dbReference>
<feature type="domain" description="Ketosynthase family 3 (KS3)" evidence="16">
    <location>
        <begin position="12"/>
        <end position="439"/>
    </location>
</feature>
<dbReference type="SUPFAM" id="SSF52151">
    <property type="entry name" value="FabD/lysophospholipase-like"/>
    <property type="match status" value="1"/>
</dbReference>
<keyword evidence="9" id="KW-0276">Fatty acid metabolism</keyword>
<dbReference type="PROSITE" id="PS50075">
    <property type="entry name" value="CARRIER"/>
    <property type="match status" value="2"/>
</dbReference>
<dbReference type="PROSITE" id="PS00606">
    <property type="entry name" value="KS3_1"/>
    <property type="match status" value="1"/>
</dbReference>
<feature type="region of interest" description="Disordered" evidence="14">
    <location>
        <begin position="900"/>
        <end position="953"/>
    </location>
</feature>
<dbReference type="FunFam" id="3.40.47.10:FF:000042">
    <property type="entry name" value="Polyketide synthase Pks13"/>
    <property type="match status" value="1"/>
</dbReference>
<keyword evidence="8" id="KW-0808">Transferase</keyword>
<comment type="cofactor">
    <cofactor evidence="1">
        <name>pantetheine 4'-phosphate</name>
        <dbReference type="ChEBI" id="CHEBI:47942"/>
    </cofactor>
</comment>
<evidence type="ECO:0000256" key="14">
    <source>
        <dbReference type="SAM" id="MobiDB-lite"/>
    </source>
</evidence>
<dbReference type="Pfam" id="PF16197">
    <property type="entry name" value="KAsynt_C_assoc"/>
    <property type="match status" value="1"/>
</dbReference>
<dbReference type="InterPro" id="IPR016039">
    <property type="entry name" value="Thiolase-like"/>
</dbReference>
<evidence type="ECO:0000256" key="12">
    <source>
        <dbReference type="ARBA" id="ARBA00029443"/>
    </source>
</evidence>
<dbReference type="Gene3D" id="3.30.559.30">
    <property type="entry name" value="Nonribosomal peptide synthetase, condensation domain"/>
    <property type="match status" value="2"/>
</dbReference>
<name>A0A1V9AC19_SACPI</name>
<dbReference type="FunFam" id="3.40.50.12780:FF:000012">
    <property type="entry name" value="Non-ribosomal peptide synthetase"/>
    <property type="match status" value="1"/>
</dbReference>
<dbReference type="InterPro" id="IPR016036">
    <property type="entry name" value="Malonyl_transacylase_ACP-bd"/>
</dbReference>
<organism evidence="17 18">
    <name type="scientific">Saccharomonospora piscinae</name>
    <dbReference type="NCBI Taxonomy" id="687388"/>
    <lineage>
        <taxon>Bacteria</taxon>
        <taxon>Bacillati</taxon>
        <taxon>Actinomycetota</taxon>
        <taxon>Actinomycetes</taxon>
        <taxon>Pseudonocardiales</taxon>
        <taxon>Pseudonocardiaceae</taxon>
        <taxon>Saccharomonospora</taxon>
    </lineage>
</organism>
<dbReference type="Gene3D" id="2.30.38.10">
    <property type="entry name" value="Luciferase, Domain 3"/>
    <property type="match status" value="1"/>
</dbReference>
<dbReference type="Pfam" id="PF00668">
    <property type="entry name" value="Condensation"/>
    <property type="match status" value="2"/>
</dbReference>
<evidence type="ECO:0000256" key="2">
    <source>
        <dbReference type="ARBA" id="ARBA00005102"/>
    </source>
</evidence>
<evidence type="ECO:0000256" key="5">
    <source>
        <dbReference type="ARBA" id="ARBA00022450"/>
    </source>
</evidence>
<dbReference type="InterPro" id="IPR032821">
    <property type="entry name" value="PKS_assoc"/>
</dbReference>
<evidence type="ECO:0000256" key="9">
    <source>
        <dbReference type="ARBA" id="ARBA00022832"/>
    </source>
</evidence>
<dbReference type="GO" id="GO:0031177">
    <property type="term" value="F:phosphopantetheine binding"/>
    <property type="evidence" value="ECO:0007669"/>
    <property type="project" value="InterPro"/>
</dbReference>
<dbReference type="SMART" id="SM00825">
    <property type="entry name" value="PKS_KS"/>
    <property type="match status" value="1"/>
</dbReference>
<comment type="similarity">
    <text evidence="12">In the C-terminal section; belongs to the NRP synthetase family.</text>
</comment>
<proteinExistence type="inferred from homology"/>
<dbReference type="InterPro" id="IPR050091">
    <property type="entry name" value="PKS_NRPS_Biosynth_Enz"/>
</dbReference>
<dbReference type="Gene3D" id="3.30.559.10">
    <property type="entry name" value="Chloramphenicol acetyltransferase-like domain"/>
    <property type="match status" value="2"/>
</dbReference>
<dbReference type="SUPFAM" id="SSF47336">
    <property type="entry name" value="ACP-like"/>
    <property type="match status" value="2"/>
</dbReference>
<dbReference type="InterPro" id="IPR009081">
    <property type="entry name" value="PP-bd_ACP"/>
</dbReference>
<dbReference type="InterPro" id="IPR006162">
    <property type="entry name" value="Ppantetheine_attach_site"/>
</dbReference>
<evidence type="ECO:0000256" key="8">
    <source>
        <dbReference type="ARBA" id="ARBA00022679"/>
    </source>
</evidence>
<keyword evidence="18" id="KW-1185">Reference proteome</keyword>
<dbReference type="InterPro" id="IPR014043">
    <property type="entry name" value="Acyl_transferase_dom"/>
</dbReference>
<evidence type="ECO:0000256" key="6">
    <source>
        <dbReference type="ARBA" id="ARBA00022553"/>
    </source>
</evidence>
<dbReference type="RefSeq" id="WP_081190122.1">
    <property type="nucleotide sequence ID" value="NZ_MWIH01000002.1"/>
</dbReference>
<dbReference type="CDD" id="cd19535">
    <property type="entry name" value="Cyc_NRPS"/>
    <property type="match status" value="1"/>
</dbReference>
<evidence type="ECO:0000256" key="4">
    <source>
        <dbReference type="ARBA" id="ARBA00016743"/>
    </source>
</evidence>
<dbReference type="SUPFAM" id="SSF52777">
    <property type="entry name" value="CoA-dependent acyltransferases"/>
    <property type="match status" value="3"/>
</dbReference>
<evidence type="ECO:0000313" key="18">
    <source>
        <dbReference type="Proteomes" id="UP000192591"/>
    </source>
</evidence>
<keyword evidence="10" id="KW-0443">Lipid metabolism</keyword>
<feature type="domain" description="Carrier" evidence="15">
    <location>
        <begin position="952"/>
        <end position="1027"/>
    </location>
</feature>
<dbReference type="NCBIfam" id="TIGR01733">
    <property type="entry name" value="AA-adenyl-dom"/>
    <property type="match status" value="1"/>
</dbReference>
<dbReference type="Gene3D" id="3.40.366.10">
    <property type="entry name" value="Malonyl-Coenzyme A Acyl Carrier Protein, domain 2"/>
    <property type="match status" value="1"/>
</dbReference>
<dbReference type="EMBL" id="MWIH01000002">
    <property type="protein sequence ID" value="OQO94677.1"/>
    <property type="molecule type" value="Genomic_DNA"/>
</dbReference>
<evidence type="ECO:0000259" key="16">
    <source>
        <dbReference type="PROSITE" id="PS52004"/>
    </source>
</evidence>
<dbReference type="SUPFAM" id="SSF53901">
    <property type="entry name" value="Thiolase-like"/>
    <property type="match status" value="1"/>
</dbReference>
<dbReference type="Pfam" id="PF13193">
    <property type="entry name" value="AMP-binding_C"/>
    <property type="match status" value="1"/>
</dbReference>
<evidence type="ECO:0000256" key="7">
    <source>
        <dbReference type="ARBA" id="ARBA00022598"/>
    </source>
</evidence>
<dbReference type="PROSITE" id="PS00012">
    <property type="entry name" value="PHOSPHOPANTETHEINE"/>
    <property type="match status" value="2"/>
</dbReference>
<dbReference type="GO" id="GO:0006633">
    <property type="term" value="P:fatty acid biosynthetic process"/>
    <property type="evidence" value="ECO:0007669"/>
    <property type="project" value="InterPro"/>
</dbReference>